<proteinExistence type="evidence at transcript level"/>
<dbReference type="AlphaFoldDB" id="C0PM01"/>
<reference evidence="2" key="2">
    <citation type="submission" date="2012-06" db="EMBL/GenBank/DDBJ databases">
        <authorList>
            <person name="Yu Y."/>
            <person name="Currie J."/>
            <person name="Lomeli R."/>
            <person name="Angelova A."/>
            <person name="Collura K."/>
            <person name="Wissotski M."/>
            <person name="Campos D."/>
            <person name="Kudrna D."/>
            <person name="Golser W."/>
            <person name="Ashely E."/>
            <person name="Descour A."/>
            <person name="Fernandes J."/>
            <person name="Soderlund C."/>
            <person name="Walbot V."/>
        </authorList>
    </citation>
    <scope>NUCLEOTIDE SEQUENCE</scope>
    <source>
        <strain evidence="2">B73</strain>
    </source>
</reference>
<feature type="compositionally biased region" description="Low complexity" evidence="1">
    <location>
        <begin position="65"/>
        <end position="75"/>
    </location>
</feature>
<protein>
    <submittedName>
        <fullName evidence="2">Uncharacterized protein</fullName>
    </submittedName>
</protein>
<dbReference type="EMBL" id="BT069320">
    <property type="protein sequence ID" value="ACN36217.1"/>
    <property type="molecule type" value="mRNA"/>
</dbReference>
<sequence>MSLFRAMRDCCDESSRSMNKRRLSLTATERITNAPPPPMKQTTQTPLRFLRAQTVPKLASDHAAKPATTAAATKKPATRRAAEPGGDAAAPGTDDVAGVVLDPVAGAVCPAGVATGAPPAAAAPPLQLLTSGVVTLHASGRPSARVRLTVRPSDAGSALSATHRHCGSDCTTLPSCAQHDGGAADTFPEM</sequence>
<accession>C0PM01</accession>
<name>C0PM01_MAIZE</name>
<feature type="compositionally biased region" description="Low complexity" evidence="1">
    <location>
        <begin position="83"/>
        <end position="93"/>
    </location>
</feature>
<reference evidence="2" key="1">
    <citation type="journal article" date="2009" name="PLoS Genet.">
        <title>Sequencing, mapping, and analysis of 27,455 maize full-length cDNAs.</title>
        <authorList>
            <person name="Soderlund C."/>
            <person name="Descour A."/>
            <person name="Kudrna D."/>
            <person name="Bomhoff M."/>
            <person name="Boyd L."/>
            <person name="Currie J."/>
            <person name="Angelova A."/>
            <person name="Collura K."/>
            <person name="Wissotski M."/>
            <person name="Ashley E."/>
            <person name="Morrow D."/>
            <person name="Fernandes J."/>
            <person name="Walbot V."/>
            <person name="Yu Y."/>
        </authorList>
    </citation>
    <scope>NUCLEOTIDE SEQUENCE</scope>
    <source>
        <strain evidence="2">B73</strain>
    </source>
</reference>
<evidence type="ECO:0000313" key="2">
    <source>
        <dbReference type="EMBL" id="ACN36217.1"/>
    </source>
</evidence>
<feature type="region of interest" description="Disordered" evidence="1">
    <location>
        <begin position="58"/>
        <end position="93"/>
    </location>
</feature>
<organism evidence="2">
    <name type="scientific">Zea mays</name>
    <name type="common">Maize</name>
    <dbReference type="NCBI Taxonomy" id="4577"/>
    <lineage>
        <taxon>Eukaryota</taxon>
        <taxon>Viridiplantae</taxon>
        <taxon>Streptophyta</taxon>
        <taxon>Embryophyta</taxon>
        <taxon>Tracheophyta</taxon>
        <taxon>Spermatophyta</taxon>
        <taxon>Magnoliopsida</taxon>
        <taxon>Liliopsida</taxon>
        <taxon>Poales</taxon>
        <taxon>Poaceae</taxon>
        <taxon>PACMAD clade</taxon>
        <taxon>Panicoideae</taxon>
        <taxon>Andropogonodae</taxon>
        <taxon>Andropogoneae</taxon>
        <taxon>Tripsacinae</taxon>
        <taxon>Zea</taxon>
    </lineage>
</organism>
<evidence type="ECO:0000256" key="1">
    <source>
        <dbReference type="SAM" id="MobiDB-lite"/>
    </source>
</evidence>